<dbReference type="Pfam" id="PF01323">
    <property type="entry name" value="DSBA"/>
    <property type="match status" value="1"/>
</dbReference>
<dbReference type="GO" id="GO:0016491">
    <property type="term" value="F:oxidoreductase activity"/>
    <property type="evidence" value="ECO:0007669"/>
    <property type="project" value="InterPro"/>
</dbReference>
<keyword evidence="3" id="KW-1185">Reference proteome</keyword>
<dbReference type="Proteomes" id="UP001156666">
    <property type="component" value="Unassembled WGS sequence"/>
</dbReference>
<protein>
    <submittedName>
        <fullName evidence="2">DSBA oxidoreductase</fullName>
    </submittedName>
</protein>
<name>A0AA37WEF3_9BACT</name>
<reference evidence="2" key="2">
    <citation type="submission" date="2023-01" db="EMBL/GenBank/DDBJ databases">
        <title>Draft genome sequence of Portibacter lacus strain NBRC 108769.</title>
        <authorList>
            <person name="Sun Q."/>
            <person name="Mori K."/>
        </authorList>
    </citation>
    <scope>NUCLEOTIDE SEQUENCE</scope>
    <source>
        <strain evidence="2">NBRC 108769</strain>
    </source>
</reference>
<evidence type="ECO:0000313" key="3">
    <source>
        <dbReference type="Proteomes" id="UP001156666"/>
    </source>
</evidence>
<dbReference type="PANTHER" id="PTHR13887">
    <property type="entry name" value="GLUTATHIONE S-TRANSFERASE KAPPA"/>
    <property type="match status" value="1"/>
</dbReference>
<dbReference type="PANTHER" id="PTHR13887:SF41">
    <property type="entry name" value="THIOREDOXIN SUPERFAMILY PROTEIN"/>
    <property type="match status" value="1"/>
</dbReference>
<comment type="caution">
    <text evidence="2">The sequence shown here is derived from an EMBL/GenBank/DDBJ whole genome shotgun (WGS) entry which is preliminary data.</text>
</comment>
<sequence length="226" mass="25619">MENKTLKLDIVSDVACPWCYVGKKNIETALENLDGYDIEVNWRPFQLDPSIPETGLDRDAYFKAKFGTDGRSNGMLDRLEEKGREVGINFDWMKKIPNTLRLHNLLHEATKEGFANDLKEAFFEAYFEKVIDMTDENEILKITAKFGWDATKSKQIMNDESITSEVKRSIQEVQQRGVSGVPFFILNNQYGISGAQPPEALVQWIKGAGEKIQEEANSCAVDDPNC</sequence>
<gene>
    <name evidence="2" type="ORF">GCM10007940_18470</name>
</gene>
<dbReference type="Gene3D" id="3.40.30.10">
    <property type="entry name" value="Glutaredoxin"/>
    <property type="match status" value="1"/>
</dbReference>
<dbReference type="SUPFAM" id="SSF52833">
    <property type="entry name" value="Thioredoxin-like"/>
    <property type="match status" value="1"/>
</dbReference>
<reference evidence="2" key="1">
    <citation type="journal article" date="2014" name="Int. J. Syst. Evol. Microbiol.">
        <title>Complete genome sequence of Corynebacterium casei LMG S-19264T (=DSM 44701T), isolated from a smear-ripened cheese.</title>
        <authorList>
            <consortium name="US DOE Joint Genome Institute (JGI-PGF)"/>
            <person name="Walter F."/>
            <person name="Albersmeier A."/>
            <person name="Kalinowski J."/>
            <person name="Ruckert C."/>
        </authorList>
    </citation>
    <scope>NUCLEOTIDE SEQUENCE</scope>
    <source>
        <strain evidence="2">NBRC 108769</strain>
    </source>
</reference>
<dbReference type="AlphaFoldDB" id="A0AA37WEF3"/>
<accession>A0AA37WEF3</accession>
<dbReference type="EMBL" id="BSOH01000010">
    <property type="protein sequence ID" value="GLR17232.1"/>
    <property type="molecule type" value="Genomic_DNA"/>
</dbReference>
<evidence type="ECO:0000259" key="1">
    <source>
        <dbReference type="Pfam" id="PF01323"/>
    </source>
</evidence>
<dbReference type="InterPro" id="IPR036249">
    <property type="entry name" value="Thioredoxin-like_sf"/>
</dbReference>
<feature type="domain" description="DSBA-like thioredoxin" evidence="1">
    <location>
        <begin position="8"/>
        <end position="204"/>
    </location>
</feature>
<evidence type="ECO:0000313" key="2">
    <source>
        <dbReference type="EMBL" id="GLR17232.1"/>
    </source>
</evidence>
<proteinExistence type="predicted"/>
<dbReference type="RefSeq" id="WP_235293892.1">
    <property type="nucleotide sequence ID" value="NZ_BSOH01000010.1"/>
</dbReference>
<organism evidence="2 3">
    <name type="scientific">Portibacter lacus</name>
    <dbReference type="NCBI Taxonomy" id="1099794"/>
    <lineage>
        <taxon>Bacteria</taxon>
        <taxon>Pseudomonadati</taxon>
        <taxon>Bacteroidota</taxon>
        <taxon>Saprospiria</taxon>
        <taxon>Saprospirales</taxon>
        <taxon>Haliscomenobacteraceae</taxon>
        <taxon>Portibacter</taxon>
    </lineage>
</organism>
<dbReference type="CDD" id="cd03024">
    <property type="entry name" value="DsbA_FrnE"/>
    <property type="match status" value="1"/>
</dbReference>
<dbReference type="InterPro" id="IPR001853">
    <property type="entry name" value="DSBA-like_thioredoxin_dom"/>
</dbReference>